<organism evidence="3 4">
    <name type="scientific">Mucilaginibacter yixingensis</name>
    <dbReference type="NCBI Taxonomy" id="1295612"/>
    <lineage>
        <taxon>Bacteria</taxon>
        <taxon>Pseudomonadati</taxon>
        <taxon>Bacteroidota</taxon>
        <taxon>Sphingobacteriia</taxon>
        <taxon>Sphingobacteriales</taxon>
        <taxon>Sphingobacteriaceae</taxon>
        <taxon>Mucilaginibacter</taxon>
    </lineage>
</organism>
<keyword evidence="2" id="KW-0732">Signal</keyword>
<dbReference type="GO" id="GO:0016787">
    <property type="term" value="F:hydrolase activity"/>
    <property type="evidence" value="ECO:0007669"/>
    <property type="project" value="UniProtKB-KW"/>
</dbReference>
<dbReference type="Gene3D" id="1.50.10.10">
    <property type="match status" value="1"/>
</dbReference>
<keyword evidence="1 3" id="KW-0378">Hydrolase</keyword>
<feature type="chain" id="PRO_5015699995" evidence="2">
    <location>
        <begin position="22"/>
        <end position="367"/>
    </location>
</feature>
<dbReference type="GO" id="GO:0005975">
    <property type="term" value="P:carbohydrate metabolic process"/>
    <property type="evidence" value="ECO:0007669"/>
    <property type="project" value="InterPro"/>
</dbReference>
<dbReference type="InterPro" id="IPR008928">
    <property type="entry name" value="6-hairpin_glycosidase_sf"/>
</dbReference>
<accession>A0A2T5J976</accession>
<evidence type="ECO:0000256" key="1">
    <source>
        <dbReference type="ARBA" id="ARBA00022801"/>
    </source>
</evidence>
<evidence type="ECO:0000256" key="2">
    <source>
        <dbReference type="SAM" id="SignalP"/>
    </source>
</evidence>
<gene>
    <name evidence="3" type="ORF">C8P68_104113</name>
</gene>
<proteinExistence type="predicted"/>
<name>A0A2T5J976_9SPHI</name>
<dbReference type="Pfam" id="PF07470">
    <property type="entry name" value="Glyco_hydro_88"/>
    <property type="match status" value="1"/>
</dbReference>
<reference evidence="3 4" key="1">
    <citation type="submission" date="2018-04" db="EMBL/GenBank/DDBJ databases">
        <title>Genomic Encyclopedia of Archaeal and Bacterial Type Strains, Phase II (KMG-II): from individual species to whole genera.</title>
        <authorList>
            <person name="Goeker M."/>
        </authorList>
    </citation>
    <scope>NUCLEOTIDE SEQUENCE [LARGE SCALE GENOMIC DNA]</scope>
    <source>
        <strain evidence="3 4">DSM 26809</strain>
    </source>
</reference>
<dbReference type="Proteomes" id="UP000244168">
    <property type="component" value="Unassembled WGS sequence"/>
</dbReference>
<comment type="caution">
    <text evidence="3">The sequence shown here is derived from an EMBL/GenBank/DDBJ whole genome shotgun (WGS) entry which is preliminary data.</text>
</comment>
<dbReference type="PANTHER" id="PTHR33886">
    <property type="entry name" value="UNSATURATED RHAMNOGALACTURONAN HYDROLASE (EUROFUNG)"/>
    <property type="match status" value="1"/>
</dbReference>
<evidence type="ECO:0000313" key="3">
    <source>
        <dbReference type="EMBL" id="PTQ96628.1"/>
    </source>
</evidence>
<dbReference type="InterPro" id="IPR010905">
    <property type="entry name" value="Glyco_hydro_88"/>
</dbReference>
<keyword evidence="4" id="KW-1185">Reference proteome</keyword>
<dbReference type="SUPFAM" id="SSF48208">
    <property type="entry name" value="Six-hairpin glycosidases"/>
    <property type="match status" value="1"/>
</dbReference>
<sequence>MMFLRRLSLLMLLAVNLPCLASANRTKTDSLTRVMEKVYNWQWNNLETNGWKRRKTDWTYGVMYAGMMDWARFSPDKTYLNNLVSVGNSIDWRIGPERSFADDYCIGQTYAELSAINKDPRYIQDFRKMADSLVQADHSESLLWVKNIHTREWAWCDALFMGPAALGQLSKATGDKRYRDLAVSLWWKTTNYLYDKNERLFYRDSRYFDKQEKNGTKVFWSRGNGWVLAGLVRLLETIPSNDKARKPLIKLYQQMAGRVAALQQADGTWHASLLDPQSYPNKETSGTGLFCFALAYGINHHLLPSKQYLPVVNKAWAALVSSVHPDGKLGYVQPVGASPDKVTYDDTDVYGPGAFLMAGVQMAALQK</sequence>
<evidence type="ECO:0000313" key="4">
    <source>
        <dbReference type="Proteomes" id="UP000244168"/>
    </source>
</evidence>
<dbReference type="InterPro" id="IPR012341">
    <property type="entry name" value="6hp_glycosidase-like_sf"/>
</dbReference>
<dbReference type="EMBL" id="QAOQ01000004">
    <property type="protein sequence ID" value="PTQ96628.1"/>
    <property type="molecule type" value="Genomic_DNA"/>
</dbReference>
<feature type="signal peptide" evidence="2">
    <location>
        <begin position="1"/>
        <end position="21"/>
    </location>
</feature>
<protein>
    <submittedName>
        <fullName evidence="3">Rhamnogalacturonyl hydrolase YesR</fullName>
    </submittedName>
</protein>
<dbReference type="PANTHER" id="PTHR33886:SF8">
    <property type="entry name" value="UNSATURATED RHAMNOGALACTURONAN HYDROLASE (EUROFUNG)"/>
    <property type="match status" value="1"/>
</dbReference>
<dbReference type="InterPro" id="IPR052043">
    <property type="entry name" value="PolySaccharide_Degr_Enz"/>
</dbReference>
<dbReference type="OrthoDB" id="258246at2"/>
<dbReference type="AlphaFoldDB" id="A0A2T5J976"/>